<dbReference type="Proteomes" id="UP000184432">
    <property type="component" value="Unassembled WGS sequence"/>
</dbReference>
<protein>
    <submittedName>
        <fullName evidence="1">Uncharacterized protein</fullName>
    </submittedName>
</protein>
<dbReference type="OrthoDB" id="9991063at2"/>
<organism evidence="1 2">
    <name type="scientific">Aquimarina spongiae</name>
    <dbReference type="NCBI Taxonomy" id="570521"/>
    <lineage>
        <taxon>Bacteria</taxon>
        <taxon>Pseudomonadati</taxon>
        <taxon>Bacteroidota</taxon>
        <taxon>Flavobacteriia</taxon>
        <taxon>Flavobacteriales</taxon>
        <taxon>Flavobacteriaceae</taxon>
        <taxon>Aquimarina</taxon>
    </lineage>
</organism>
<dbReference type="AlphaFoldDB" id="A0A1M6JD91"/>
<evidence type="ECO:0000313" key="2">
    <source>
        <dbReference type="Proteomes" id="UP000184432"/>
    </source>
</evidence>
<dbReference type="RefSeq" id="WP_073319610.1">
    <property type="nucleotide sequence ID" value="NZ_FQYP01000009.1"/>
</dbReference>
<dbReference type="EMBL" id="FQYP01000009">
    <property type="protein sequence ID" value="SHJ44677.1"/>
    <property type="molecule type" value="Genomic_DNA"/>
</dbReference>
<accession>A0A1M6JD91</accession>
<reference evidence="2" key="1">
    <citation type="submission" date="2016-11" db="EMBL/GenBank/DDBJ databases">
        <authorList>
            <person name="Varghese N."/>
            <person name="Submissions S."/>
        </authorList>
    </citation>
    <scope>NUCLEOTIDE SEQUENCE [LARGE SCALE GENOMIC DNA]</scope>
    <source>
        <strain evidence="2">DSM 22623</strain>
    </source>
</reference>
<name>A0A1M6JD91_9FLAO</name>
<gene>
    <name evidence="1" type="ORF">SAMN04488508_1092</name>
</gene>
<evidence type="ECO:0000313" key="1">
    <source>
        <dbReference type="EMBL" id="SHJ44677.1"/>
    </source>
</evidence>
<keyword evidence="2" id="KW-1185">Reference proteome</keyword>
<sequence>MKKIITALFFVIFIYNCGVSQNYSIDYNNSEPSDKQESVINEIKKDNEILLFFDGGYVNDKIQLFADGTQVFEDIISTDNTLGVAKDYKLLNSIKKIRIKINDNIDISLDVKKEYSFINIDKKKEKIQVEYRKFYKSYQ</sequence>
<proteinExistence type="predicted"/>